<dbReference type="InterPro" id="IPR029057">
    <property type="entry name" value="PRTase-like"/>
</dbReference>
<dbReference type="CDD" id="cd06223">
    <property type="entry name" value="PRTases_typeI"/>
    <property type="match status" value="1"/>
</dbReference>
<name>A0A179B1P5_9ACTO</name>
<dbReference type="SUPFAM" id="SSF53271">
    <property type="entry name" value="PRTase-like"/>
    <property type="match status" value="1"/>
</dbReference>
<evidence type="ECO:0000259" key="3">
    <source>
        <dbReference type="Pfam" id="PF00156"/>
    </source>
</evidence>
<organism evidence="4 5">
    <name type="scientific">Peptidiphaga gingivicola</name>
    <dbReference type="NCBI Taxonomy" id="2741497"/>
    <lineage>
        <taxon>Bacteria</taxon>
        <taxon>Bacillati</taxon>
        <taxon>Actinomycetota</taxon>
        <taxon>Actinomycetes</taxon>
        <taxon>Actinomycetales</taxon>
        <taxon>Actinomycetaceae</taxon>
        <taxon>Peptidiphaga</taxon>
    </lineage>
</organism>
<evidence type="ECO:0000256" key="1">
    <source>
        <dbReference type="ARBA" id="ARBA00022676"/>
    </source>
</evidence>
<dbReference type="RefSeq" id="WP_009200074.1">
    <property type="nucleotide sequence ID" value="NZ_LVZK01000002.1"/>
</dbReference>
<comment type="caution">
    <text evidence="4">The sequence shown here is derived from an EMBL/GenBank/DDBJ whole genome shotgun (WGS) entry which is preliminary data.</text>
</comment>
<feature type="domain" description="Phosphoribosyltransferase" evidence="3">
    <location>
        <begin position="6"/>
        <end position="150"/>
    </location>
</feature>
<keyword evidence="1 4" id="KW-0328">Glycosyltransferase</keyword>
<proteinExistence type="predicted"/>
<reference evidence="4 5" key="1">
    <citation type="submission" date="2016-04" db="EMBL/GenBank/DDBJ databases">
        <title>Peptidophaga gingivicola gen. nov., sp. nov., isolated from human subgingival plaque.</title>
        <authorList>
            <person name="Beall C.J."/>
            <person name="Mokrzan E.M."/>
            <person name="Griffen A.L."/>
            <person name="Leys E.J."/>
        </authorList>
    </citation>
    <scope>NUCLEOTIDE SEQUENCE [LARGE SCALE GENOMIC DNA]</scope>
    <source>
        <strain evidence="4 5">BA112</strain>
    </source>
</reference>
<dbReference type="STRING" id="1823756.A4H34_08430"/>
<evidence type="ECO:0000313" key="4">
    <source>
        <dbReference type="EMBL" id="OAP85612.1"/>
    </source>
</evidence>
<evidence type="ECO:0000313" key="5">
    <source>
        <dbReference type="Proteomes" id="UP000078368"/>
    </source>
</evidence>
<accession>A0A179B1P5</accession>
<dbReference type="PANTHER" id="PTHR43363:SF1">
    <property type="entry name" value="HYPOXANTHINE-GUANINE PHOSPHORIBOSYLTRANSFERASE"/>
    <property type="match status" value="1"/>
</dbReference>
<dbReference type="Pfam" id="PF00156">
    <property type="entry name" value="Pribosyltran"/>
    <property type="match status" value="1"/>
</dbReference>
<dbReference type="OrthoDB" id="307631at2"/>
<evidence type="ECO:0000256" key="2">
    <source>
        <dbReference type="ARBA" id="ARBA00022679"/>
    </source>
</evidence>
<keyword evidence="5" id="KW-1185">Reference proteome</keyword>
<dbReference type="AlphaFoldDB" id="A0A179B1P5"/>
<sequence>MTDEREILTWDEFGEACRDLAGSVWDSGFRPDIIVCVARGGLLPAGSIGYALDIKSLLVLNVEFYTGIGTTLLDPRLVDPVPDNHGMAGKRVLIVDDVADSGRTLKFVHEICEQYASEIRTAVLYEKPRTVLKCEYVWKRTDRWIAFPWSALPPVNSQKNSEA</sequence>
<keyword evidence="2 4" id="KW-0808">Transferase</keyword>
<gene>
    <name evidence="4" type="ORF">A4H34_08430</name>
</gene>
<dbReference type="Proteomes" id="UP000078368">
    <property type="component" value="Unassembled WGS sequence"/>
</dbReference>
<dbReference type="EMBL" id="LVZK01000002">
    <property type="protein sequence ID" value="OAP85612.1"/>
    <property type="molecule type" value="Genomic_DNA"/>
</dbReference>
<dbReference type="GO" id="GO:0016757">
    <property type="term" value="F:glycosyltransferase activity"/>
    <property type="evidence" value="ECO:0007669"/>
    <property type="project" value="UniProtKB-KW"/>
</dbReference>
<dbReference type="InterPro" id="IPR000836">
    <property type="entry name" value="PRTase_dom"/>
</dbReference>
<protein>
    <submittedName>
        <fullName evidence="4">Phosphoribosyltransferase</fullName>
    </submittedName>
</protein>
<dbReference type="Gene3D" id="3.40.50.2020">
    <property type="match status" value="1"/>
</dbReference>
<dbReference type="PANTHER" id="PTHR43363">
    <property type="entry name" value="HYPOXANTHINE PHOSPHORIBOSYLTRANSFERASE"/>
    <property type="match status" value="1"/>
</dbReference>